<dbReference type="EMBL" id="PZKC01000003">
    <property type="protein sequence ID" value="PTD97337.1"/>
    <property type="molecule type" value="Genomic_DNA"/>
</dbReference>
<sequence length="258" mass="28669">MSLRLDILRPEAARLFGILAATPELAPFTLIGGTALALQIGHRVSLDFDFAVFGGTLPGAQIDRLIERLKEHGCQTRFITSPAQTSAFKINTGLRLLDYARDYVVDGVKLTFFVHGKNPAQQAYYRDAPRHTERDVAFSILGMGGVQTAKTLVLADRVRSRDLYDLFVLTRDHGFTMESLFDIVTRLGTVDDPEHYKAVMRGEIPLDRDDEGLEAVDLSTDMSALYQHFERAIGDYEIRRSRDYFAATSPPAAPNASG</sequence>
<keyword evidence="2" id="KW-1185">Reference proteome</keyword>
<dbReference type="Pfam" id="PF08843">
    <property type="entry name" value="AbiEii"/>
    <property type="match status" value="1"/>
</dbReference>
<evidence type="ECO:0000313" key="2">
    <source>
        <dbReference type="Proteomes" id="UP000241193"/>
    </source>
</evidence>
<name>A0A2T4IHV0_9RHOO</name>
<dbReference type="InterPro" id="IPR014942">
    <property type="entry name" value="AbiEii"/>
</dbReference>
<reference evidence="1 2" key="2">
    <citation type="submission" date="2018-04" db="EMBL/GenBank/DDBJ databases">
        <title>Thauera lacus sp. nov., isolated from an saline lake in Inner Mongolia, China.</title>
        <authorList>
            <person name="Liang Q.-Y."/>
        </authorList>
    </citation>
    <scope>NUCLEOTIDE SEQUENCE [LARGE SCALE GENOMIC DNA]</scope>
    <source>
        <strain evidence="1 2">D20</strain>
    </source>
</reference>
<evidence type="ECO:0000313" key="1">
    <source>
        <dbReference type="EMBL" id="PTD97337.1"/>
    </source>
</evidence>
<accession>A0A2T4IHV0</accession>
<organism evidence="1 2">
    <name type="scientific">Pseudothauera lacus</name>
    <dbReference type="NCBI Taxonomy" id="2136175"/>
    <lineage>
        <taxon>Bacteria</taxon>
        <taxon>Pseudomonadati</taxon>
        <taxon>Pseudomonadota</taxon>
        <taxon>Betaproteobacteria</taxon>
        <taxon>Rhodocyclales</taxon>
        <taxon>Zoogloeaceae</taxon>
        <taxon>Pseudothauera</taxon>
    </lineage>
</organism>
<protein>
    <recommendedName>
        <fullName evidence="3">Nucleotidyl transferase AbiEii/AbiGii toxin family protein</fullName>
    </recommendedName>
</protein>
<dbReference type="Proteomes" id="UP000241193">
    <property type="component" value="Unassembled WGS sequence"/>
</dbReference>
<gene>
    <name evidence="1" type="ORF">C8261_04845</name>
</gene>
<evidence type="ECO:0008006" key="3">
    <source>
        <dbReference type="Google" id="ProtNLM"/>
    </source>
</evidence>
<comment type="caution">
    <text evidence="1">The sequence shown here is derived from an EMBL/GenBank/DDBJ whole genome shotgun (WGS) entry which is preliminary data.</text>
</comment>
<reference evidence="1 2" key="1">
    <citation type="submission" date="2018-03" db="EMBL/GenBank/DDBJ databases">
        <authorList>
            <person name="Keele B.F."/>
        </authorList>
    </citation>
    <scope>NUCLEOTIDE SEQUENCE [LARGE SCALE GENOMIC DNA]</scope>
    <source>
        <strain evidence="1 2">D20</strain>
    </source>
</reference>
<dbReference type="AlphaFoldDB" id="A0A2T4IHV0"/>
<proteinExistence type="predicted"/>